<accession>A0A2N9LRC1</accession>
<reference evidence="3" key="1">
    <citation type="submission" date="2018-02" db="EMBL/GenBank/DDBJ databases">
        <authorList>
            <person name="Hausmann B."/>
        </authorList>
    </citation>
    <scope>NUCLEOTIDE SEQUENCE [LARGE SCALE GENOMIC DNA]</scope>
    <source>
        <strain evidence="3">Peat soil MAG SbA5</strain>
    </source>
</reference>
<sequence length="116" mass="12845">MLESTSSARIVMTTVVSPEEGTRLGRALVEERLAACATLLPPVHSVYRWHDQIESSAETLLLLKTAVDQLPALESRLQELHSYQTPEFLVLAIEAGSHTYLHWLRSCLGAAMETTV</sequence>
<proteinExistence type="inferred from homology"/>
<dbReference type="InterPro" id="IPR004323">
    <property type="entry name" value="Ion_tolerance_CutA"/>
</dbReference>
<dbReference type="EMBL" id="OKRB01000109">
    <property type="protein sequence ID" value="SPE25788.1"/>
    <property type="molecule type" value="Genomic_DNA"/>
</dbReference>
<evidence type="ECO:0000256" key="1">
    <source>
        <dbReference type="ARBA" id="ARBA00010169"/>
    </source>
</evidence>
<dbReference type="Pfam" id="PF03091">
    <property type="entry name" value="CutA1"/>
    <property type="match status" value="1"/>
</dbReference>
<dbReference type="SUPFAM" id="SSF54913">
    <property type="entry name" value="GlnB-like"/>
    <property type="match status" value="1"/>
</dbReference>
<comment type="similarity">
    <text evidence="1">Belongs to the CutA family.</text>
</comment>
<dbReference type="PANTHER" id="PTHR23419">
    <property type="entry name" value="DIVALENT CATION TOLERANCE CUTA-RELATED"/>
    <property type="match status" value="1"/>
</dbReference>
<organism evidence="2 3">
    <name type="scientific">Candidatus Sulfuritelmatomonas gaucii</name>
    <dbReference type="NCBI Taxonomy" id="2043161"/>
    <lineage>
        <taxon>Bacteria</taxon>
        <taxon>Pseudomonadati</taxon>
        <taxon>Acidobacteriota</taxon>
        <taxon>Terriglobia</taxon>
        <taxon>Terriglobales</taxon>
        <taxon>Acidobacteriaceae</taxon>
        <taxon>Candidatus Sulfuritelmatomonas</taxon>
    </lineage>
</organism>
<dbReference type="AlphaFoldDB" id="A0A2N9LRC1"/>
<dbReference type="Proteomes" id="UP000239735">
    <property type="component" value="Unassembled WGS sequence"/>
</dbReference>
<dbReference type="InterPro" id="IPR011322">
    <property type="entry name" value="N-reg_PII-like_a/b"/>
</dbReference>
<name>A0A2N9LRC1_9BACT</name>
<protein>
    <submittedName>
        <fullName evidence="2">Divalent-cation tolerance protein CutA</fullName>
    </submittedName>
</protein>
<evidence type="ECO:0000313" key="3">
    <source>
        <dbReference type="Proteomes" id="UP000239735"/>
    </source>
</evidence>
<dbReference type="PANTHER" id="PTHR23419:SF8">
    <property type="entry name" value="FI09726P"/>
    <property type="match status" value="1"/>
</dbReference>
<dbReference type="Gene3D" id="3.30.70.120">
    <property type="match status" value="1"/>
</dbReference>
<gene>
    <name evidence="2" type="primary">cutA</name>
    <name evidence="2" type="ORF">SBA5_500009</name>
</gene>
<dbReference type="GO" id="GO:0010038">
    <property type="term" value="P:response to metal ion"/>
    <property type="evidence" value="ECO:0007669"/>
    <property type="project" value="InterPro"/>
</dbReference>
<dbReference type="GO" id="GO:0005507">
    <property type="term" value="F:copper ion binding"/>
    <property type="evidence" value="ECO:0007669"/>
    <property type="project" value="TreeGrafter"/>
</dbReference>
<dbReference type="InterPro" id="IPR015867">
    <property type="entry name" value="N-reg_PII/ATP_PRibTrfase_C"/>
</dbReference>
<evidence type="ECO:0000313" key="2">
    <source>
        <dbReference type="EMBL" id="SPE25788.1"/>
    </source>
</evidence>